<feature type="domain" description="PAC" evidence="8">
    <location>
        <begin position="215"/>
        <end position="267"/>
    </location>
</feature>
<evidence type="ECO:0000256" key="1">
    <source>
        <dbReference type="ARBA" id="ARBA00000085"/>
    </source>
</evidence>
<comment type="caution">
    <text evidence="9">The sequence shown here is derived from an EMBL/GenBank/DDBJ whole genome shotgun (WGS) entry which is preliminary data.</text>
</comment>
<dbReference type="PROSITE" id="PS50109">
    <property type="entry name" value="HIS_KIN"/>
    <property type="match status" value="1"/>
</dbReference>
<feature type="modified residue" description="4-aspartylphosphate" evidence="5">
    <location>
        <position position="572"/>
    </location>
</feature>
<dbReference type="PRINTS" id="PR00344">
    <property type="entry name" value="BCTRLSENSOR"/>
</dbReference>
<keyword evidence="4" id="KW-0902">Two-component regulatory system</keyword>
<feature type="domain" description="Histidine kinase" evidence="6">
    <location>
        <begin position="278"/>
        <end position="498"/>
    </location>
</feature>
<dbReference type="InterPro" id="IPR035965">
    <property type="entry name" value="PAS-like_dom_sf"/>
</dbReference>
<evidence type="ECO:0000256" key="5">
    <source>
        <dbReference type="PROSITE-ProRule" id="PRU00169"/>
    </source>
</evidence>
<feature type="domain" description="PAC" evidence="8">
    <location>
        <begin position="90"/>
        <end position="142"/>
    </location>
</feature>
<dbReference type="PANTHER" id="PTHR45339:SF1">
    <property type="entry name" value="HYBRID SIGNAL TRANSDUCTION HISTIDINE KINASE J"/>
    <property type="match status" value="1"/>
</dbReference>
<dbReference type="InterPro" id="IPR011006">
    <property type="entry name" value="CheY-like_superfamily"/>
</dbReference>
<dbReference type="SUPFAM" id="SSF52172">
    <property type="entry name" value="CheY-like"/>
    <property type="match status" value="1"/>
</dbReference>
<dbReference type="Gene3D" id="3.40.50.2300">
    <property type="match status" value="1"/>
</dbReference>
<organism evidence="9 10">
    <name type="scientific">Asticcacaulis aquaticus</name>
    <dbReference type="NCBI Taxonomy" id="2984212"/>
    <lineage>
        <taxon>Bacteria</taxon>
        <taxon>Pseudomonadati</taxon>
        <taxon>Pseudomonadota</taxon>
        <taxon>Alphaproteobacteria</taxon>
        <taxon>Caulobacterales</taxon>
        <taxon>Caulobacteraceae</taxon>
        <taxon>Asticcacaulis</taxon>
    </lineage>
</organism>
<dbReference type="SMART" id="SM00387">
    <property type="entry name" value="HATPase_c"/>
    <property type="match status" value="1"/>
</dbReference>
<protein>
    <recommendedName>
        <fullName evidence="2">histidine kinase</fullName>
        <ecNumber evidence="2">2.7.13.3</ecNumber>
    </recommendedName>
</protein>
<dbReference type="Pfam" id="PF00072">
    <property type="entry name" value="Response_reg"/>
    <property type="match status" value="1"/>
</dbReference>
<dbReference type="InterPro" id="IPR004358">
    <property type="entry name" value="Sig_transdc_His_kin-like_C"/>
</dbReference>
<dbReference type="CDD" id="cd00082">
    <property type="entry name" value="HisKA"/>
    <property type="match status" value="1"/>
</dbReference>
<keyword evidence="3 5" id="KW-0597">Phosphoprotein</keyword>
<dbReference type="PROSITE" id="PS50110">
    <property type="entry name" value="RESPONSE_REGULATORY"/>
    <property type="match status" value="1"/>
</dbReference>
<dbReference type="SMART" id="SM00448">
    <property type="entry name" value="REC"/>
    <property type="match status" value="1"/>
</dbReference>
<gene>
    <name evidence="9" type="ORF">PQU92_16605</name>
</gene>
<dbReference type="Pfam" id="PF08447">
    <property type="entry name" value="PAS_3"/>
    <property type="match status" value="2"/>
</dbReference>
<dbReference type="InterPro" id="IPR036097">
    <property type="entry name" value="HisK_dim/P_sf"/>
</dbReference>
<evidence type="ECO:0000256" key="2">
    <source>
        <dbReference type="ARBA" id="ARBA00012438"/>
    </source>
</evidence>
<dbReference type="CDD" id="cd16922">
    <property type="entry name" value="HATPase_EvgS-ArcB-TorS-like"/>
    <property type="match status" value="1"/>
</dbReference>
<comment type="catalytic activity">
    <reaction evidence="1">
        <text>ATP + protein L-histidine = ADP + protein N-phospho-L-histidine.</text>
        <dbReference type="EC" id="2.7.13.3"/>
    </reaction>
</comment>
<dbReference type="InterPro" id="IPR001610">
    <property type="entry name" value="PAC"/>
</dbReference>
<evidence type="ECO:0000259" key="6">
    <source>
        <dbReference type="PROSITE" id="PS50109"/>
    </source>
</evidence>
<name>A0ABT5HZQ3_9CAUL</name>
<keyword evidence="10" id="KW-1185">Reference proteome</keyword>
<dbReference type="InterPro" id="IPR036890">
    <property type="entry name" value="HATPase_C_sf"/>
</dbReference>
<dbReference type="SMART" id="SM00388">
    <property type="entry name" value="HisKA"/>
    <property type="match status" value="1"/>
</dbReference>
<dbReference type="EC" id="2.7.13.3" evidence="2"/>
<dbReference type="Pfam" id="PF02518">
    <property type="entry name" value="HATPase_c"/>
    <property type="match status" value="1"/>
</dbReference>
<dbReference type="EMBL" id="JAQQKX010000017">
    <property type="protein sequence ID" value="MDC7684906.1"/>
    <property type="molecule type" value="Genomic_DNA"/>
</dbReference>
<evidence type="ECO:0000259" key="8">
    <source>
        <dbReference type="PROSITE" id="PS50113"/>
    </source>
</evidence>
<evidence type="ECO:0000259" key="7">
    <source>
        <dbReference type="PROSITE" id="PS50110"/>
    </source>
</evidence>
<dbReference type="RefSeq" id="WP_272749385.1">
    <property type="nucleotide sequence ID" value="NZ_JAQQKX010000017.1"/>
</dbReference>
<evidence type="ECO:0000313" key="10">
    <source>
        <dbReference type="Proteomes" id="UP001214854"/>
    </source>
</evidence>
<sequence>MLSPTASSERSTPSPDGEALFRRIADTSPAMIWVTNTDNLCTYTSRAWLEFTGQTFEGSLSLGWLNAIHPDDGPHAYEVYLGAASRQAAFDLEFRVLNQHGDYRWTMVRGNPHYGDDGTYLGYVGSVTDIDDHKRSELALQASEKRLSDMANAVNQIIWISSAEGNPEFMNRRWYEYTGLPEGSDYVAGRRLLHPDDAERVLTSWRAGVAAGAPCEYEYRIKGADGQFRWFLSRLRPAKDAEGNILKWYGSSTDIQDLVEAREKAEAANIAKSEFLANMSHEIRTPMNAVIGLSHILALSTPLTARQTDYIRTLQLSADSLLALLNDLLDIAKIEARSVELERIAFSPAQLMEDVARIMSVRAREKALDFAYAGTPCPQVIGDPTRLRQVILNLCSNAIKFTETGRVSLSLDYAGQSDGLAALTFHVADTGIGIAPDQRDTIFHKFVQADASITRKFGGTGLGLAISKTLTDVMGGRLELESEPGQGSVFSVHLNLPVLAEAIIGDEAHPPQTDKAAPARPLILLVEDYAPNVLVATTFLEEFGYACDAVSTGQAALDRLSEAHAYAAVLMDVQMPGLNGLDTTRLIREGERQNSAAPLPIIGMTAHALTGDRERCLAAGMNDYIAKPFKPEDLRNVLRLYVGV</sequence>
<dbReference type="Gene3D" id="1.10.287.130">
    <property type="match status" value="1"/>
</dbReference>
<dbReference type="Gene3D" id="3.30.565.10">
    <property type="entry name" value="Histidine kinase-like ATPase, C-terminal domain"/>
    <property type="match status" value="1"/>
</dbReference>
<dbReference type="SUPFAM" id="SSF47384">
    <property type="entry name" value="Homodimeric domain of signal transducing histidine kinase"/>
    <property type="match status" value="1"/>
</dbReference>
<dbReference type="CDD" id="cd17546">
    <property type="entry name" value="REC_hyHK_CKI1_RcsC-like"/>
    <property type="match status" value="1"/>
</dbReference>
<feature type="domain" description="Response regulatory" evidence="7">
    <location>
        <begin position="522"/>
        <end position="642"/>
    </location>
</feature>
<evidence type="ECO:0000313" key="9">
    <source>
        <dbReference type="EMBL" id="MDC7684906.1"/>
    </source>
</evidence>
<dbReference type="SUPFAM" id="SSF55785">
    <property type="entry name" value="PYP-like sensor domain (PAS domain)"/>
    <property type="match status" value="2"/>
</dbReference>
<dbReference type="Pfam" id="PF00512">
    <property type="entry name" value="HisKA"/>
    <property type="match status" value="1"/>
</dbReference>
<dbReference type="PROSITE" id="PS50113">
    <property type="entry name" value="PAC"/>
    <property type="match status" value="2"/>
</dbReference>
<dbReference type="InterPro" id="IPR000014">
    <property type="entry name" value="PAS"/>
</dbReference>
<dbReference type="InterPro" id="IPR013655">
    <property type="entry name" value="PAS_fold_3"/>
</dbReference>
<dbReference type="CDD" id="cd00130">
    <property type="entry name" value="PAS"/>
    <property type="match status" value="2"/>
</dbReference>
<reference evidence="9 10" key="1">
    <citation type="submission" date="2023-01" db="EMBL/GenBank/DDBJ databases">
        <title>Novel species of the genus Asticcacaulis isolated from rivers.</title>
        <authorList>
            <person name="Lu H."/>
        </authorList>
    </citation>
    <scope>NUCLEOTIDE SEQUENCE [LARGE SCALE GENOMIC DNA]</scope>
    <source>
        <strain evidence="9 10">BYS171W</strain>
    </source>
</reference>
<dbReference type="SUPFAM" id="SSF55874">
    <property type="entry name" value="ATPase domain of HSP90 chaperone/DNA topoisomerase II/histidine kinase"/>
    <property type="match status" value="1"/>
</dbReference>
<dbReference type="InterPro" id="IPR001789">
    <property type="entry name" value="Sig_transdc_resp-reg_receiver"/>
</dbReference>
<proteinExistence type="predicted"/>
<dbReference type="SMART" id="SM00086">
    <property type="entry name" value="PAC"/>
    <property type="match status" value="2"/>
</dbReference>
<dbReference type="NCBIfam" id="TIGR00229">
    <property type="entry name" value="sensory_box"/>
    <property type="match status" value="2"/>
</dbReference>
<dbReference type="PANTHER" id="PTHR45339">
    <property type="entry name" value="HYBRID SIGNAL TRANSDUCTION HISTIDINE KINASE J"/>
    <property type="match status" value="1"/>
</dbReference>
<dbReference type="Proteomes" id="UP001214854">
    <property type="component" value="Unassembled WGS sequence"/>
</dbReference>
<accession>A0ABT5HZQ3</accession>
<dbReference type="Gene3D" id="3.30.450.20">
    <property type="entry name" value="PAS domain"/>
    <property type="match status" value="2"/>
</dbReference>
<dbReference type="InterPro" id="IPR000700">
    <property type="entry name" value="PAS-assoc_C"/>
</dbReference>
<dbReference type="InterPro" id="IPR003594">
    <property type="entry name" value="HATPase_dom"/>
</dbReference>
<dbReference type="InterPro" id="IPR003661">
    <property type="entry name" value="HisK_dim/P_dom"/>
</dbReference>
<dbReference type="SMART" id="SM00091">
    <property type="entry name" value="PAS"/>
    <property type="match status" value="2"/>
</dbReference>
<evidence type="ECO:0000256" key="3">
    <source>
        <dbReference type="ARBA" id="ARBA00022553"/>
    </source>
</evidence>
<evidence type="ECO:0000256" key="4">
    <source>
        <dbReference type="ARBA" id="ARBA00023012"/>
    </source>
</evidence>
<dbReference type="InterPro" id="IPR005467">
    <property type="entry name" value="His_kinase_dom"/>
</dbReference>